<name>A0A397SAV4_9GLOM</name>
<sequence length="83" mass="9375">MCDAQVWELKKPKLPPDPANYSKAEQKISKEISSKSVNSKIITSKHSELISKWIDKPEESEESSGSCYSSTCSQISIEDYYVE</sequence>
<accession>A0A397SAV4</accession>
<dbReference type="AlphaFoldDB" id="A0A397SAV4"/>
<evidence type="ECO:0000313" key="1">
    <source>
        <dbReference type="EMBL" id="RIA81425.1"/>
    </source>
</evidence>
<protein>
    <submittedName>
        <fullName evidence="1">Uncharacterized protein</fullName>
    </submittedName>
</protein>
<proteinExistence type="predicted"/>
<evidence type="ECO:0000313" key="2">
    <source>
        <dbReference type="Proteomes" id="UP000265703"/>
    </source>
</evidence>
<keyword evidence="2" id="KW-1185">Reference proteome</keyword>
<comment type="caution">
    <text evidence="1">The sequence shown here is derived from an EMBL/GenBank/DDBJ whole genome shotgun (WGS) entry which is preliminary data.</text>
</comment>
<reference evidence="1 2" key="1">
    <citation type="submission" date="2018-06" db="EMBL/GenBank/DDBJ databases">
        <title>Comparative genomics reveals the genomic features of Rhizophagus irregularis, R. cerebriforme, R. diaphanum and Gigaspora rosea, and their symbiotic lifestyle signature.</title>
        <authorList>
            <person name="Morin E."/>
            <person name="San Clemente H."/>
            <person name="Chen E.C.H."/>
            <person name="De La Providencia I."/>
            <person name="Hainaut M."/>
            <person name="Kuo A."/>
            <person name="Kohler A."/>
            <person name="Murat C."/>
            <person name="Tang N."/>
            <person name="Roy S."/>
            <person name="Loubradou J."/>
            <person name="Henrissat B."/>
            <person name="Grigoriev I.V."/>
            <person name="Corradi N."/>
            <person name="Roux C."/>
            <person name="Martin F.M."/>
        </authorList>
    </citation>
    <scope>NUCLEOTIDE SEQUENCE [LARGE SCALE GENOMIC DNA]</scope>
    <source>
        <strain evidence="1 2">DAOM 227022</strain>
    </source>
</reference>
<dbReference type="EMBL" id="QKYT01000800">
    <property type="protein sequence ID" value="RIA81425.1"/>
    <property type="molecule type" value="Genomic_DNA"/>
</dbReference>
<organism evidence="1 2">
    <name type="scientific">Glomus cerebriforme</name>
    <dbReference type="NCBI Taxonomy" id="658196"/>
    <lineage>
        <taxon>Eukaryota</taxon>
        <taxon>Fungi</taxon>
        <taxon>Fungi incertae sedis</taxon>
        <taxon>Mucoromycota</taxon>
        <taxon>Glomeromycotina</taxon>
        <taxon>Glomeromycetes</taxon>
        <taxon>Glomerales</taxon>
        <taxon>Glomeraceae</taxon>
        <taxon>Glomus</taxon>
    </lineage>
</organism>
<gene>
    <name evidence="1" type="ORF">C1645_837041</name>
</gene>
<dbReference type="Proteomes" id="UP000265703">
    <property type="component" value="Unassembled WGS sequence"/>
</dbReference>